<protein>
    <submittedName>
        <fullName evidence="1">Uncharacterized protein</fullName>
    </submittedName>
</protein>
<accession>A0A0F9RAG3</accession>
<dbReference type="AlphaFoldDB" id="A0A0F9RAG3"/>
<evidence type="ECO:0000313" key="1">
    <source>
        <dbReference type="EMBL" id="KKN53505.1"/>
    </source>
</evidence>
<proteinExistence type="predicted"/>
<dbReference type="EMBL" id="LAZR01000969">
    <property type="protein sequence ID" value="KKN53505.1"/>
    <property type="molecule type" value="Genomic_DNA"/>
</dbReference>
<sequence>MSALNNSINAGDKWTGSPAGSVGTAAVLAVTFKKKSKAIRLVNLHATNNLLYSLDGGSNYFTIGPNGSIDRAYRVNTLHVKGSGSSTGYDLEYTEQQ</sequence>
<name>A0A0F9RAG3_9ZZZZ</name>
<organism evidence="1">
    <name type="scientific">marine sediment metagenome</name>
    <dbReference type="NCBI Taxonomy" id="412755"/>
    <lineage>
        <taxon>unclassified sequences</taxon>
        <taxon>metagenomes</taxon>
        <taxon>ecological metagenomes</taxon>
    </lineage>
</organism>
<comment type="caution">
    <text evidence="1">The sequence shown here is derived from an EMBL/GenBank/DDBJ whole genome shotgun (WGS) entry which is preliminary data.</text>
</comment>
<reference evidence="1" key="1">
    <citation type="journal article" date="2015" name="Nature">
        <title>Complex archaea that bridge the gap between prokaryotes and eukaryotes.</title>
        <authorList>
            <person name="Spang A."/>
            <person name="Saw J.H."/>
            <person name="Jorgensen S.L."/>
            <person name="Zaremba-Niedzwiedzka K."/>
            <person name="Martijn J."/>
            <person name="Lind A.E."/>
            <person name="van Eijk R."/>
            <person name="Schleper C."/>
            <person name="Guy L."/>
            <person name="Ettema T.J."/>
        </authorList>
    </citation>
    <scope>NUCLEOTIDE SEQUENCE</scope>
</reference>
<gene>
    <name evidence="1" type="ORF">LCGC14_0602020</name>
</gene>